<dbReference type="Pfam" id="PF04230">
    <property type="entry name" value="PS_pyruv_trans"/>
    <property type="match status" value="1"/>
</dbReference>
<feature type="domain" description="Polysaccharide pyruvyl transferase" evidence="1">
    <location>
        <begin position="13"/>
        <end position="271"/>
    </location>
</feature>
<dbReference type="GO" id="GO:0016740">
    <property type="term" value="F:transferase activity"/>
    <property type="evidence" value="ECO:0007669"/>
    <property type="project" value="UniProtKB-KW"/>
</dbReference>
<dbReference type="InterPro" id="IPR019896">
    <property type="entry name" value="Polysacch_pyruvyl_Trfase_CsaB"/>
</dbReference>
<gene>
    <name evidence="2" type="ORF">THFILI_07655</name>
</gene>
<dbReference type="PANTHER" id="PTHR36836:SF1">
    <property type="entry name" value="COLANIC ACID BIOSYNTHESIS PROTEIN WCAK"/>
    <property type="match status" value="1"/>
</dbReference>
<protein>
    <submittedName>
        <fullName evidence="2">Pyruvyl transferase</fullName>
    </submittedName>
</protein>
<dbReference type="EMBL" id="JPSL02000039">
    <property type="protein sequence ID" value="KGQ22963.1"/>
    <property type="molecule type" value="Genomic_DNA"/>
</dbReference>
<name>A0A0A2WT13_THEFI</name>
<organism evidence="2 3">
    <name type="scientific">Thermus filiformis</name>
    <dbReference type="NCBI Taxonomy" id="276"/>
    <lineage>
        <taxon>Bacteria</taxon>
        <taxon>Thermotogati</taxon>
        <taxon>Deinococcota</taxon>
        <taxon>Deinococci</taxon>
        <taxon>Thermales</taxon>
        <taxon>Thermaceae</taxon>
        <taxon>Thermus</taxon>
    </lineage>
</organism>
<evidence type="ECO:0000313" key="3">
    <source>
        <dbReference type="Proteomes" id="UP000030364"/>
    </source>
</evidence>
<evidence type="ECO:0000259" key="1">
    <source>
        <dbReference type="Pfam" id="PF04230"/>
    </source>
</evidence>
<dbReference type="InterPro" id="IPR007345">
    <property type="entry name" value="Polysacch_pyruvyl_Trfase"/>
</dbReference>
<dbReference type="PANTHER" id="PTHR36836">
    <property type="entry name" value="COLANIC ACID BIOSYNTHESIS PROTEIN WCAK"/>
    <property type="match status" value="1"/>
</dbReference>
<dbReference type="AlphaFoldDB" id="A0A0A2WT13"/>
<sequence length="334" mass="37193">MVVGVAGYYGFKNAGDEAILEAILQELRARGLEGVVLSGNPRLTQEQHHVRAVHRLNPFALLKAPLWLLGGGGLLQDKTSALSLEYYLGLVRLARFYRRKVVVFNQSLGPLSAWGEGRVRQVLRGVPLILRDQASVEYARSLGLSAELGADPALLLAPPPVPKEKDWVLLIPRFGEAYREGVKTLEKLAVRLAYEKKEVMVLLMQPGLDDLLLEDKEFDTLFRYFRTEKTSDPRRVLYLVAQAEYVVSMRLHGLILAAAAGTPFAGLAYDPKVAGFAKDADAYYQDLPGDPYHLAMAVLSRRPPDWGRVEAMKERARKSFDRVLEGVAVRSSRP</sequence>
<dbReference type="RefSeq" id="WP_038060672.1">
    <property type="nucleotide sequence ID" value="NZ_JPSL02000039.1"/>
</dbReference>
<accession>A0A0A2WT13</accession>
<evidence type="ECO:0000313" key="2">
    <source>
        <dbReference type="EMBL" id="KGQ22963.1"/>
    </source>
</evidence>
<dbReference type="OrthoDB" id="3199616at2"/>
<keyword evidence="2" id="KW-0808">Transferase</keyword>
<dbReference type="STRING" id="276.THFILI_07655"/>
<reference evidence="2 3" key="1">
    <citation type="journal article" date="2015" name="Genome Announc.">
        <title>Draft Genome Sequence of the Thermophile Thermus filiformis ATCC 43280, Producer of Carotenoid-(Di)glucoside-Branched Fatty Acid (Di)esters and Source of Hyperthermostable Enzymes of Biotechnological Interest.</title>
        <authorList>
            <person name="Mandelli F."/>
            <person name="Oliveira Ramires B."/>
            <person name="Couger M.B."/>
            <person name="Paixao D.A."/>
            <person name="Camilo C.M."/>
            <person name="Polikarpov I."/>
            <person name="Prade R."/>
            <person name="Riano-Pachon D.M."/>
            <person name="Squina F.M."/>
        </authorList>
    </citation>
    <scope>NUCLEOTIDE SEQUENCE [LARGE SCALE GENOMIC DNA]</scope>
    <source>
        <strain evidence="2 3">ATCC 43280</strain>
    </source>
</reference>
<comment type="caution">
    <text evidence="2">The sequence shown here is derived from an EMBL/GenBank/DDBJ whole genome shotgun (WGS) entry which is preliminary data.</text>
</comment>
<keyword evidence="3" id="KW-1185">Reference proteome</keyword>
<dbReference type="PATRIC" id="fig|276.5.peg.186"/>
<dbReference type="Proteomes" id="UP000030364">
    <property type="component" value="Unassembled WGS sequence"/>
</dbReference>
<proteinExistence type="predicted"/>
<dbReference type="NCBIfam" id="TIGR03609">
    <property type="entry name" value="S_layer_CsaB"/>
    <property type="match status" value="1"/>
</dbReference>